<dbReference type="EMBL" id="JARJCW010000009">
    <property type="protein sequence ID" value="KAJ7220924.1"/>
    <property type="molecule type" value="Genomic_DNA"/>
</dbReference>
<comment type="caution">
    <text evidence="1">The sequence shown here is derived from an EMBL/GenBank/DDBJ whole genome shotgun (WGS) entry which is preliminary data.</text>
</comment>
<organism evidence="1 2">
    <name type="scientific">Mycena pura</name>
    <dbReference type="NCBI Taxonomy" id="153505"/>
    <lineage>
        <taxon>Eukaryota</taxon>
        <taxon>Fungi</taxon>
        <taxon>Dikarya</taxon>
        <taxon>Basidiomycota</taxon>
        <taxon>Agaricomycotina</taxon>
        <taxon>Agaricomycetes</taxon>
        <taxon>Agaricomycetidae</taxon>
        <taxon>Agaricales</taxon>
        <taxon>Marasmiineae</taxon>
        <taxon>Mycenaceae</taxon>
        <taxon>Mycena</taxon>
    </lineage>
</organism>
<dbReference type="Proteomes" id="UP001219525">
    <property type="component" value="Unassembled WGS sequence"/>
</dbReference>
<gene>
    <name evidence="1" type="ORF">GGX14DRAFT_540879</name>
</gene>
<dbReference type="AlphaFoldDB" id="A0AAD6VS22"/>
<evidence type="ECO:0000313" key="1">
    <source>
        <dbReference type="EMBL" id="KAJ7220924.1"/>
    </source>
</evidence>
<evidence type="ECO:0008006" key="3">
    <source>
        <dbReference type="Google" id="ProtNLM"/>
    </source>
</evidence>
<name>A0AAD6VS22_9AGAR</name>
<accession>A0AAD6VS22</accession>
<keyword evidence="2" id="KW-1185">Reference proteome</keyword>
<reference evidence="1" key="1">
    <citation type="submission" date="2023-03" db="EMBL/GenBank/DDBJ databases">
        <title>Massive genome expansion in bonnet fungi (Mycena s.s.) driven by repeated elements and novel gene families across ecological guilds.</title>
        <authorList>
            <consortium name="Lawrence Berkeley National Laboratory"/>
            <person name="Harder C.B."/>
            <person name="Miyauchi S."/>
            <person name="Viragh M."/>
            <person name="Kuo A."/>
            <person name="Thoen E."/>
            <person name="Andreopoulos B."/>
            <person name="Lu D."/>
            <person name="Skrede I."/>
            <person name="Drula E."/>
            <person name="Henrissat B."/>
            <person name="Morin E."/>
            <person name="Kohler A."/>
            <person name="Barry K."/>
            <person name="LaButti K."/>
            <person name="Morin E."/>
            <person name="Salamov A."/>
            <person name="Lipzen A."/>
            <person name="Mereny Z."/>
            <person name="Hegedus B."/>
            <person name="Baldrian P."/>
            <person name="Stursova M."/>
            <person name="Weitz H."/>
            <person name="Taylor A."/>
            <person name="Grigoriev I.V."/>
            <person name="Nagy L.G."/>
            <person name="Martin F."/>
            <person name="Kauserud H."/>
        </authorList>
    </citation>
    <scope>NUCLEOTIDE SEQUENCE</scope>
    <source>
        <strain evidence="1">9144</strain>
    </source>
</reference>
<evidence type="ECO:0000313" key="2">
    <source>
        <dbReference type="Proteomes" id="UP001219525"/>
    </source>
</evidence>
<protein>
    <recommendedName>
        <fullName evidence="3">F-box domain-containing protein</fullName>
    </recommendedName>
</protein>
<sequence length="506" mass="57049">MWMPKLVEAASPRPIFKPYLQVAPTSHRQRMARILDMPVEILQDIGGQLSHTDQARLRAACTYLGEAMASLFFARFVLYVNRILSKDGQLVLRQISRGDSGWAKWARTLTIISAEDERDGALLSNLADTAMRDLSIALTSMANVGTLIWTVKETDPAWLRTAIWGCFRRLPLLEDLQLQVHGSVPFALLGLQNLRRLEVATSLWPPARQRFQARYFQKLAASAKPEVEAAQAQQAARQLSPLSMAQQIANTVTESRRLSSLHLFGSKELSAVWTILRRDTVGVRLSEIATAMHLVSREFLEYLGSYSGVQKLHILKPDVGVARNDVDSHNLADVFYDTVLCKHAGTMLEFCCTVGFTSRWCFSSHNIGVISRLRNLQRLEMGLAAEKSTDDVVLFFDTFMGLPKLNCVAIHSAKPLICAWSSSGHFQVANKAREATRQAAEICRLNWVSTDVVINEHNRFHPDPATSETHDNRSMRYDGSFKLPFIYWELGKPAWAGRICREEHRR</sequence>
<proteinExistence type="predicted"/>